<sequence length="108" mass="11953">MEAVATGSAGTSGERMPLLFKISTGSLFPSLANFCSRGEDFMLLGFGDSILPGVLCVFMAFYDACWKIRFPHHLVGAIVALKGPEFHVYQYFDELRSSRPHKNEFALS</sequence>
<accession>A0A3P6QPA6</accession>
<organism evidence="1 2">
    <name type="scientific">Dibothriocephalus latus</name>
    <name type="common">Fish tapeworm</name>
    <name type="synonym">Diphyllobothrium latum</name>
    <dbReference type="NCBI Taxonomy" id="60516"/>
    <lineage>
        <taxon>Eukaryota</taxon>
        <taxon>Metazoa</taxon>
        <taxon>Spiralia</taxon>
        <taxon>Lophotrochozoa</taxon>
        <taxon>Platyhelminthes</taxon>
        <taxon>Cestoda</taxon>
        <taxon>Eucestoda</taxon>
        <taxon>Diphyllobothriidea</taxon>
        <taxon>Diphyllobothriidae</taxon>
        <taxon>Dibothriocephalus</taxon>
    </lineage>
</organism>
<dbReference type="GO" id="GO:0042500">
    <property type="term" value="F:aspartic endopeptidase activity, intramembrane cleaving"/>
    <property type="evidence" value="ECO:0007669"/>
    <property type="project" value="InterPro"/>
</dbReference>
<gene>
    <name evidence="1" type="ORF">DILT_LOCUS394</name>
</gene>
<protein>
    <submittedName>
        <fullName evidence="1">Uncharacterized protein</fullName>
    </submittedName>
</protein>
<dbReference type="EMBL" id="UYRU01001612">
    <property type="protein sequence ID" value="VDK32088.1"/>
    <property type="molecule type" value="Genomic_DNA"/>
</dbReference>
<dbReference type="Proteomes" id="UP000281553">
    <property type="component" value="Unassembled WGS sequence"/>
</dbReference>
<proteinExistence type="predicted"/>
<dbReference type="GO" id="GO:0016020">
    <property type="term" value="C:membrane"/>
    <property type="evidence" value="ECO:0007669"/>
    <property type="project" value="InterPro"/>
</dbReference>
<dbReference type="InterPro" id="IPR007369">
    <property type="entry name" value="Peptidase_A22B_SPP"/>
</dbReference>
<reference evidence="1 2" key="1">
    <citation type="submission" date="2018-11" db="EMBL/GenBank/DDBJ databases">
        <authorList>
            <consortium name="Pathogen Informatics"/>
        </authorList>
    </citation>
    <scope>NUCLEOTIDE SEQUENCE [LARGE SCALE GENOMIC DNA]</scope>
</reference>
<feature type="non-terminal residue" evidence="1">
    <location>
        <position position="108"/>
    </location>
</feature>
<evidence type="ECO:0000313" key="2">
    <source>
        <dbReference type="Proteomes" id="UP000281553"/>
    </source>
</evidence>
<name>A0A3P6QPA6_DIBLA</name>
<evidence type="ECO:0000313" key="1">
    <source>
        <dbReference type="EMBL" id="VDK32088.1"/>
    </source>
</evidence>
<keyword evidence="2" id="KW-1185">Reference proteome</keyword>
<dbReference type="OrthoDB" id="29661at2759"/>
<dbReference type="AlphaFoldDB" id="A0A3P6QPA6"/>
<dbReference type="Pfam" id="PF04258">
    <property type="entry name" value="Peptidase_A22B"/>
    <property type="match status" value="1"/>
</dbReference>